<evidence type="ECO:0000313" key="1">
    <source>
        <dbReference type="EMBL" id="CAD7454152.1"/>
    </source>
</evidence>
<organism evidence="1">
    <name type="scientific">Timema tahoe</name>
    <dbReference type="NCBI Taxonomy" id="61484"/>
    <lineage>
        <taxon>Eukaryota</taxon>
        <taxon>Metazoa</taxon>
        <taxon>Ecdysozoa</taxon>
        <taxon>Arthropoda</taxon>
        <taxon>Hexapoda</taxon>
        <taxon>Insecta</taxon>
        <taxon>Pterygota</taxon>
        <taxon>Neoptera</taxon>
        <taxon>Polyneoptera</taxon>
        <taxon>Phasmatodea</taxon>
        <taxon>Timematodea</taxon>
        <taxon>Timematoidea</taxon>
        <taxon>Timematidae</taxon>
        <taxon>Timema</taxon>
    </lineage>
</organism>
<dbReference type="Gene3D" id="3.60.10.10">
    <property type="entry name" value="Endonuclease/exonuclease/phosphatase"/>
    <property type="match status" value="1"/>
</dbReference>
<reference evidence="1" key="1">
    <citation type="submission" date="2020-11" db="EMBL/GenBank/DDBJ databases">
        <authorList>
            <person name="Tran Van P."/>
        </authorList>
    </citation>
    <scope>NUCLEOTIDE SEQUENCE</scope>
</reference>
<dbReference type="CDD" id="cd00303">
    <property type="entry name" value="retropepsin_like"/>
    <property type="match status" value="1"/>
</dbReference>
<proteinExistence type="predicted"/>
<protein>
    <submittedName>
        <fullName evidence="1">Uncharacterized protein</fullName>
    </submittedName>
</protein>
<accession>A0A7R9FIH5</accession>
<sequence>MGNLLPQSVDHGKCTKICVEGEWKRIYENCPQCTRPGLSTDIPVFYSLIQHESRAIDHAGTEAGDRESKEVDSLGCRVSPIIFSVCTHNKDPYISRGSFTTRQTDRQTACHDSFHQSYTLSLNTTQHWLGLDPEQRLGVLENVFLAGDWNVTLLPDDRINCIETRLALSQTLQRQVSLNKLFDVWKNAHPDERGFTYTGVHKNGPRSRETRKRYEIKAELTPKQSGHLLYTVLARIEIETRFGSFIAVLDSSASTSLIKTFILDPQTKNQVHPRPRKIRLAKMGTELYVKGRCRISFNIGSFNDATYILVAKDLSEDLLLGHDWLRTNLLGVKGSPPKHQFNTAEFKHGFGPELNPRLMYFLKKQNKAFDTHKLRNVTNCTSHAIRLRENSPLPLYTTSWRGLTAKQARGFSPSQNVEETNSLRMNLEPQLLVMRILSLNLVKTHLCSLQKPKVCVLLMIVSLYRAHRLRTQLFLTGLPFGQKKCGNVKKKVFLWLDCSNGKLSCNVCKEVAQLGAFKKERMCILKEWRSYLVTFNGSNKTAQPTSLRKKILEYKNYFGHTTAESIAAKAKKESIDKVFGEINAS</sequence>
<dbReference type="SUPFAM" id="SSF56219">
    <property type="entry name" value="DNase I-like"/>
    <property type="match status" value="1"/>
</dbReference>
<dbReference type="InterPro" id="IPR021109">
    <property type="entry name" value="Peptidase_aspartic_dom_sf"/>
</dbReference>
<dbReference type="EMBL" id="OE000522">
    <property type="protein sequence ID" value="CAD7454152.1"/>
    <property type="molecule type" value="Genomic_DNA"/>
</dbReference>
<dbReference type="InterPro" id="IPR036691">
    <property type="entry name" value="Endo/exonu/phosph_ase_sf"/>
</dbReference>
<dbReference type="Gene3D" id="2.40.70.10">
    <property type="entry name" value="Acid Proteases"/>
    <property type="match status" value="1"/>
</dbReference>
<gene>
    <name evidence="1" type="ORF">TTEB3V08_LOCUS2266</name>
</gene>
<dbReference type="AlphaFoldDB" id="A0A7R9FIH5"/>
<name>A0A7R9FIH5_9NEOP</name>